<evidence type="ECO:0000313" key="1">
    <source>
        <dbReference type="EMBL" id="CAD7591478.1"/>
    </source>
</evidence>
<accession>A0A7R9JWH4</accession>
<protein>
    <submittedName>
        <fullName evidence="1">Uncharacterized protein</fullName>
    </submittedName>
</protein>
<proteinExistence type="predicted"/>
<gene>
    <name evidence="1" type="ORF">TGEB3V08_LOCUS4605</name>
</gene>
<sequence>MAQNSNTAPTSRESRMARSFPYPWLPKPREDCIGLVRDYSNRSTLGHKQLDDVWRKTPYSGQEYKDIPMTVNNSVQPRTSVYFVDPKKMSATMHSIVKNLPEKTTSITNRIEASNWQKKSDDLSVGMNADDGMGIRVLVGELGGRKTLGALGVLGSSLRQILQEYYFELYLILASQRWILELVWPERNTGAFSCHEQLLSYSVQNFFGVDSAEVAGEATGVVFWLVSDGSSGLNSSNIASLLAGDCSEFECSLLEEESATSEVILATLTMLFSRSANSSIAEGGFMLSRCELQLLDMLALSAKFSRLPFKLLPNARRTIIPAGRDFFLVCLQSILKPLVLFRVCWGGNEEELARSLPSKLSTLSSCPDKLVVREIRLPIIDGGFMASKSRLVMLSISSEKRGKLFPERSWRAFPSAMSSSTSAATSVMMVVTTATDGSIPFFGIPSVL</sequence>
<dbReference type="EMBL" id="OE840607">
    <property type="protein sequence ID" value="CAD7591478.1"/>
    <property type="molecule type" value="Genomic_DNA"/>
</dbReference>
<organism evidence="1">
    <name type="scientific">Timema genevievae</name>
    <name type="common">Walking stick</name>
    <dbReference type="NCBI Taxonomy" id="629358"/>
    <lineage>
        <taxon>Eukaryota</taxon>
        <taxon>Metazoa</taxon>
        <taxon>Ecdysozoa</taxon>
        <taxon>Arthropoda</taxon>
        <taxon>Hexapoda</taxon>
        <taxon>Insecta</taxon>
        <taxon>Pterygota</taxon>
        <taxon>Neoptera</taxon>
        <taxon>Polyneoptera</taxon>
        <taxon>Phasmatodea</taxon>
        <taxon>Timematodea</taxon>
        <taxon>Timematoidea</taxon>
        <taxon>Timematidae</taxon>
        <taxon>Timema</taxon>
    </lineage>
</organism>
<reference evidence="1" key="1">
    <citation type="submission" date="2020-11" db="EMBL/GenBank/DDBJ databases">
        <authorList>
            <person name="Tran Van P."/>
        </authorList>
    </citation>
    <scope>NUCLEOTIDE SEQUENCE</scope>
</reference>
<name>A0A7R9JWH4_TIMGE</name>
<dbReference type="AlphaFoldDB" id="A0A7R9JWH4"/>